<evidence type="ECO:0000313" key="2">
    <source>
        <dbReference type="EMBL" id="EKX63156.1"/>
    </source>
</evidence>
<accession>L1KQS5</accession>
<comment type="caution">
    <text evidence="2">The sequence shown here is derived from an EMBL/GenBank/DDBJ whole genome shotgun (WGS) entry which is preliminary data.</text>
</comment>
<keyword evidence="1" id="KW-1133">Transmembrane helix</keyword>
<feature type="transmembrane region" description="Helical" evidence="1">
    <location>
        <begin position="6"/>
        <end position="26"/>
    </location>
</feature>
<dbReference type="EMBL" id="AEJC01000458">
    <property type="protein sequence ID" value="EKX63156.1"/>
    <property type="molecule type" value="Genomic_DNA"/>
</dbReference>
<protein>
    <submittedName>
        <fullName evidence="2">Uncharacterized protein</fullName>
    </submittedName>
</protein>
<keyword evidence="3" id="KW-1185">Reference proteome</keyword>
<dbReference type="AlphaFoldDB" id="L1KQS5"/>
<reference evidence="2 3" key="1">
    <citation type="submission" date="2012-11" db="EMBL/GenBank/DDBJ databases">
        <authorList>
            <person name="Huguet-Tapia J.C."/>
            <person name="Durkin A.S."/>
            <person name="Pettis G.S."/>
            <person name="Badger J.H."/>
        </authorList>
    </citation>
    <scope>NUCLEOTIDE SEQUENCE [LARGE SCALE GENOMIC DNA]</scope>
    <source>
        <strain evidence="2 3">91-03</strain>
    </source>
</reference>
<evidence type="ECO:0000256" key="1">
    <source>
        <dbReference type="SAM" id="Phobius"/>
    </source>
</evidence>
<name>L1KQS5_9ACTN</name>
<organism evidence="2 3">
    <name type="scientific">Streptomyces ipomoeae 91-03</name>
    <dbReference type="NCBI Taxonomy" id="698759"/>
    <lineage>
        <taxon>Bacteria</taxon>
        <taxon>Bacillati</taxon>
        <taxon>Actinomycetota</taxon>
        <taxon>Actinomycetes</taxon>
        <taxon>Kitasatosporales</taxon>
        <taxon>Streptomycetaceae</taxon>
        <taxon>Streptomyces</taxon>
    </lineage>
</organism>
<dbReference type="Proteomes" id="UP000010411">
    <property type="component" value="Unassembled WGS sequence"/>
</dbReference>
<keyword evidence="1" id="KW-0472">Membrane</keyword>
<evidence type="ECO:0000313" key="3">
    <source>
        <dbReference type="Proteomes" id="UP000010411"/>
    </source>
</evidence>
<feature type="non-terminal residue" evidence="2">
    <location>
        <position position="1"/>
    </location>
</feature>
<keyword evidence="1" id="KW-0812">Transmembrane</keyword>
<sequence length="56" mass="5531">PPGAAPSARQLCVVAGGLGAVASVLWSARNDRLLHRTAGKSATELPGGLLGAVPWG</sequence>
<proteinExistence type="predicted"/>
<gene>
    <name evidence="2" type="ORF">STRIP9103_07145</name>
</gene>